<dbReference type="AlphaFoldDB" id="A0A6A6HVJ3"/>
<evidence type="ECO:0000256" key="2">
    <source>
        <dbReference type="ARBA" id="ARBA00022801"/>
    </source>
</evidence>
<dbReference type="SUPFAM" id="SSF53474">
    <property type="entry name" value="alpha/beta-Hydrolases"/>
    <property type="match status" value="1"/>
</dbReference>
<feature type="domain" description="Carboxylesterase type B" evidence="4">
    <location>
        <begin position="32"/>
        <end position="542"/>
    </location>
</feature>
<comment type="similarity">
    <text evidence="1">Belongs to the type-B carboxylesterase/lipase family.</text>
</comment>
<evidence type="ECO:0000259" key="4">
    <source>
        <dbReference type="Pfam" id="PF00135"/>
    </source>
</evidence>
<accession>A0A6A6HVJ3</accession>
<evidence type="ECO:0000313" key="6">
    <source>
        <dbReference type="Proteomes" id="UP000800094"/>
    </source>
</evidence>
<keyword evidence="3" id="KW-0732">Signal</keyword>
<dbReference type="Proteomes" id="UP000800094">
    <property type="component" value="Unassembled WGS sequence"/>
</dbReference>
<dbReference type="OrthoDB" id="408631at2759"/>
<evidence type="ECO:0000256" key="3">
    <source>
        <dbReference type="SAM" id="SignalP"/>
    </source>
</evidence>
<sequence>MHSKILIALLASLVRSVLAGPLVHAKIRESRVTYRGTTSDSIEHFQNIKYAHDTSGEQRFAPPEPFIPHSGSDIDATIPGPACPQMQAPIPLFFAETADMSEDCLSLRIARLAGTTPDAKLPVVVWIHGGGVVKGSASDPHSEPDNLIRLSAEINQPIIYVAIQFRITIFGFARLPTLRDQRSLNVGLRDQRAAFQWVKDNIEAFGGDPSKITAYGLSAGGTSMALHLMSYGGEKGVPFTQAWMMSGPPGTALNMSSDATEVHTKAVAEKLECKGDDDKAVLKCLREVPMEKLLSTAMEYSVANHPPAGLFTFIPSVDGDFFPDRQSVLYKTGHFVKGIPMVFGWTQNDGTMNTGPAHLIQSEDDMIPIIKGFAHALTTDDFNSLFQYYAAADFEQEVVNYEASKTEGDPVVPVHFFRLARILRDLLFTCSSIDFGYEMTKHSRLEKSGWSKVRLYDLNQTMFSPFLKGAGMPYAGVTHGSDTNYIFSGVLLEGAVSPEDQQLSRELTTAFINFAYTGDPNAHSDSDEEDWPPAFSQDMDLIAEDEPRSLSIQVIGGLHGTGAVPLRRIPPNFLTMEAREQQILGEQTEYGAMQSPAWNMRKAEVEKEKLFERCEFINGLAEKLGH</sequence>
<feature type="chain" id="PRO_5025682688" evidence="3">
    <location>
        <begin position="20"/>
        <end position="626"/>
    </location>
</feature>
<dbReference type="GO" id="GO:0016787">
    <property type="term" value="F:hydrolase activity"/>
    <property type="evidence" value="ECO:0007669"/>
    <property type="project" value="UniProtKB-KW"/>
</dbReference>
<dbReference type="EMBL" id="ML987210">
    <property type="protein sequence ID" value="KAF2241752.1"/>
    <property type="molecule type" value="Genomic_DNA"/>
</dbReference>
<dbReference type="RefSeq" id="XP_033676756.1">
    <property type="nucleotide sequence ID" value="XM_033831730.1"/>
</dbReference>
<dbReference type="Pfam" id="PF00135">
    <property type="entry name" value="COesterase"/>
    <property type="match status" value="1"/>
</dbReference>
<keyword evidence="6" id="KW-1185">Reference proteome</keyword>
<dbReference type="PANTHER" id="PTHR43142">
    <property type="entry name" value="CARBOXYLIC ESTER HYDROLASE"/>
    <property type="match status" value="1"/>
</dbReference>
<dbReference type="PANTHER" id="PTHR43142:SF1">
    <property type="entry name" value="CARBOXYLIC ESTER HYDROLASE"/>
    <property type="match status" value="1"/>
</dbReference>
<protein>
    <submittedName>
        <fullName evidence="5">Alpha/beta-hydrolase</fullName>
    </submittedName>
</protein>
<evidence type="ECO:0000256" key="1">
    <source>
        <dbReference type="ARBA" id="ARBA00005964"/>
    </source>
</evidence>
<name>A0A6A6HVJ3_9PLEO</name>
<keyword evidence="2 5" id="KW-0378">Hydrolase</keyword>
<organism evidence="5 6">
    <name type="scientific">Trematosphaeria pertusa</name>
    <dbReference type="NCBI Taxonomy" id="390896"/>
    <lineage>
        <taxon>Eukaryota</taxon>
        <taxon>Fungi</taxon>
        <taxon>Dikarya</taxon>
        <taxon>Ascomycota</taxon>
        <taxon>Pezizomycotina</taxon>
        <taxon>Dothideomycetes</taxon>
        <taxon>Pleosporomycetidae</taxon>
        <taxon>Pleosporales</taxon>
        <taxon>Massarineae</taxon>
        <taxon>Trematosphaeriaceae</taxon>
        <taxon>Trematosphaeria</taxon>
    </lineage>
</organism>
<evidence type="ECO:0000313" key="5">
    <source>
        <dbReference type="EMBL" id="KAF2241752.1"/>
    </source>
</evidence>
<dbReference type="InterPro" id="IPR002018">
    <property type="entry name" value="CarbesteraseB"/>
</dbReference>
<dbReference type="GeneID" id="54585060"/>
<dbReference type="Gene3D" id="3.40.50.1820">
    <property type="entry name" value="alpha/beta hydrolase"/>
    <property type="match status" value="1"/>
</dbReference>
<feature type="signal peptide" evidence="3">
    <location>
        <begin position="1"/>
        <end position="19"/>
    </location>
</feature>
<gene>
    <name evidence="5" type="ORF">BU26DRAFT_544291</name>
</gene>
<proteinExistence type="inferred from homology"/>
<reference evidence="5" key="1">
    <citation type="journal article" date="2020" name="Stud. Mycol.">
        <title>101 Dothideomycetes genomes: a test case for predicting lifestyles and emergence of pathogens.</title>
        <authorList>
            <person name="Haridas S."/>
            <person name="Albert R."/>
            <person name="Binder M."/>
            <person name="Bloem J."/>
            <person name="Labutti K."/>
            <person name="Salamov A."/>
            <person name="Andreopoulos B."/>
            <person name="Baker S."/>
            <person name="Barry K."/>
            <person name="Bills G."/>
            <person name="Bluhm B."/>
            <person name="Cannon C."/>
            <person name="Castanera R."/>
            <person name="Culley D."/>
            <person name="Daum C."/>
            <person name="Ezra D."/>
            <person name="Gonzalez J."/>
            <person name="Henrissat B."/>
            <person name="Kuo A."/>
            <person name="Liang C."/>
            <person name="Lipzen A."/>
            <person name="Lutzoni F."/>
            <person name="Magnuson J."/>
            <person name="Mondo S."/>
            <person name="Nolan M."/>
            <person name="Ohm R."/>
            <person name="Pangilinan J."/>
            <person name="Park H.-J."/>
            <person name="Ramirez L."/>
            <person name="Alfaro M."/>
            <person name="Sun H."/>
            <person name="Tritt A."/>
            <person name="Yoshinaga Y."/>
            <person name="Zwiers L.-H."/>
            <person name="Turgeon B."/>
            <person name="Goodwin S."/>
            <person name="Spatafora J."/>
            <person name="Crous P."/>
            <person name="Grigoriev I."/>
        </authorList>
    </citation>
    <scope>NUCLEOTIDE SEQUENCE</scope>
    <source>
        <strain evidence="5">CBS 122368</strain>
    </source>
</reference>
<dbReference type="InterPro" id="IPR029058">
    <property type="entry name" value="AB_hydrolase_fold"/>
</dbReference>